<keyword evidence="1" id="KW-1133">Transmembrane helix</keyword>
<dbReference type="CDD" id="cd01948">
    <property type="entry name" value="EAL"/>
    <property type="match status" value="1"/>
</dbReference>
<reference evidence="5 6" key="1">
    <citation type="submission" date="2017-09" db="EMBL/GenBank/DDBJ databases">
        <authorList>
            <person name="Ehlers B."/>
            <person name="Leendertz F.H."/>
        </authorList>
    </citation>
    <scope>NUCLEOTIDE SEQUENCE [LARGE SCALE GENOMIC DNA]</scope>
    <source>
        <strain evidence="5 6">CGMCC 1.12662</strain>
    </source>
</reference>
<dbReference type="PANTHER" id="PTHR33121">
    <property type="entry name" value="CYCLIC DI-GMP PHOSPHODIESTERASE PDEF"/>
    <property type="match status" value="1"/>
</dbReference>
<keyword evidence="7" id="KW-1185">Reference proteome</keyword>
<dbReference type="Proteomes" id="UP000231702">
    <property type="component" value="Unassembled WGS sequence"/>
</dbReference>
<feature type="transmembrane region" description="Helical" evidence="1">
    <location>
        <begin position="25"/>
        <end position="58"/>
    </location>
</feature>
<sequence>MPAFNGYDYARVRGRMRRALAGPQIAAILPAICLTGFWIAGEAALVLGALLLPVLYVLAGSEAERAPPAAAPRDAVTGLPLRDTLERVLDHALRGTEPGSGKTACLILRIDEFNAFRDRYGQSAADDAQHRIAGRLHGALRDGDVVCKMGEACYGIALGPVMLLDLEAVIQLCTRLQGAVEEPLALDATTVYLSGSIGFCLGTRSPLPTGASLIAAGQAALREAARFAPSAIRSFSTEMQKHRQGGNLSGSELANALENNQILPFFQPQVSTDTGLVTGFEALARWCHPERGMIPPGDFLPLVQESGLMERLGDKMLVQSLIALRRWDEAGVNVPQIGVNFATDELMNPQLVEKVRWQLDRYGLDPQRLAVEVLETVVATSPDDVISRNINGLANMGCSIDLDDFGTGHASISSIRRFSVARLKIDRSFVMKVDRDIEQQRMVAAILTMAERLGLSTLAEGVETPGEHAMLGQLGCEHVQGFEIARPMPFEQTVEWVRAYHDGLIEAPKFGRRSG</sequence>
<feature type="domain" description="EAL" evidence="2">
    <location>
        <begin position="246"/>
        <end position="501"/>
    </location>
</feature>
<dbReference type="PROSITE" id="PS50883">
    <property type="entry name" value="EAL"/>
    <property type="match status" value="1"/>
</dbReference>
<dbReference type="GO" id="GO:0071111">
    <property type="term" value="F:cyclic-guanylate-specific phosphodiesterase activity"/>
    <property type="evidence" value="ECO:0007669"/>
    <property type="project" value="InterPro"/>
</dbReference>
<evidence type="ECO:0000256" key="1">
    <source>
        <dbReference type="SAM" id="Phobius"/>
    </source>
</evidence>
<keyword evidence="1" id="KW-0472">Membrane</keyword>
<dbReference type="PROSITE" id="PS50887">
    <property type="entry name" value="GGDEF"/>
    <property type="match status" value="1"/>
</dbReference>
<dbReference type="InterPro" id="IPR050706">
    <property type="entry name" value="Cyclic-di-GMP_PDE-like"/>
</dbReference>
<feature type="domain" description="GGDEF" evidence="3">
    <location>
        <begin position="101"/>
        <end position="237"/>
    </location>
</feature>
<dbReference type="Proteomes" id="UP000231655">
    <property type="component" value="Unassembled WGS sequence"/>
</dbReference>
<dbReference type="InterPro" id="IPR043128">
    <property type="entry name" value="Rev_trsase/Diguanyl_cyclase"/>
</dbReference>
<evidence type="ECO:0000259" key="2">
    <source>
        <dbReference type="PROSITE" id="PS50883"/>
    </source>
</evidence>
<gene>
    <name evidence="4" type="ORF">CVM39_01200</name>
    <name evidence="5" type="ORF">SAMN06297129_1773</name>
</gene>
<dbReference type="Pfam" id="PF00563">
    <property type="entry name" value="EAL"/>
    <property type="match status" value="1"/>
</dbReference>
<evidence type="ECO:0000313" key="7">
    <source>
        <dbReference type="Proteomes" id="UP000231702"/>
    </source>
</evidence>
<dbReference type="Pfam" id="PF00990">
    <property type="entry name" value="GGDEF"/>
    <property type="match status" value="1"/>
</dbReference>
<dbReference type="Gene3D" id="3.30.70.270">
    <property type="match status" value="1"/>
</dbReference>
<dbReference type="EMBL" id="OBEA01000003">
    <property type="protein sequence ID" value="SNY50341.1"/>
    <property type="molecule type" value="Genomic_DNA"/>
</dbReference>
<dbReference type="SMART" id="SM00052">
    <property type="entry name" value="EAL"/>
    <property type="match status" value="1"/>
</dbReference>
<proteinExistence type="predicted"/>
<dbReference type="InterPro" id="IPR035919">
    <property type="entry name" value="EAL_sf"/>
</dbReference>
<dbReference type="AlphaFoldDB" id="A0A285ITS6"/>
<dbReference type="OrthoDB" id="9814202at2"/>
<organism evidence="5 6">
    <name type="scientific">Pseudooceanicola antarcticus</name>
    <dbReference type="NCBI Taxonomy" id="1247613"/>
    <lineage>
        <taxon>Bacteria</taxon>
        <taxon>Pseudomonadati</taxon>
        <taxon>Pseudomonadota</taxon>
        <taxon>Alphaproteobacteria</taxon>
        <taxon>Rhodobacterales</taxon>
        <taxon>Paracoccaceae</taxon>
        <taxon>Pseudooceanicola</taxon>
    </lineage>
</organism>
<evidence type="ECO:0000313" key="6">
    <source>
        <dbReference type="Proteomes" id="UP000231655"/>
    </source>
</evidence>
<name>A0A285ITS6_9RHOB</name>
<dbReference type="RefSeq" id="WP_097145526.1">
    <property type="nucleotide sequence ID" value="NZ_OBEA01000003.1"/>
</dbReference>
<dbReference type="InterPro" id="IPR029787">
    <property type="entry name" value="Nucleotide_cyclase"/>
</dbReference>
<dbReference type="SUPFAM" id="SSF55073">
    <property type="entry name" value="Nucleotide cyclase"/>
    <property type="match status" value="1"/>
</dbReference>
<evidence type="ECO:0000313" key="5">
    <source>
        <dbReference type="EMBL" id="SNY50341.1"/>
    </source>
</evidence>
<dbReference type="SUPFAM" id="SSF141868">
    <property type="entry name" value="EAL domain-like"/>
    <property type="match status" value="1"/>
</dbReference>
<dbReference type="SMART" id="SM00267">
    <property type="entry name" value="GGDEF"/>
    <property type="match status" value="1"/>
</dbReference>
<dbReference type="CDD" id="cd01949">
    <property type="entry name" value="GGDEF"/>
    <property type="match status" value="1"/>
</dbReference>
<dbReference type="Gene3D" id="3.20.20.450">
    <property type="entry name" value="EAL domain"/>
    <property type="match status" value="1"/>
</dbReference>
<evidence type="ECO:0000259" key="3">
    <source>
        <dbReference type="PROSITE" id="PS50887"/>
    </source>
</evidence>
<dbReference type="NCBIfam" id="TIGR00254">
    <property type="entry name" value="GGDEF"/>
    <property type="match status" value="1"/>
</dbReference>
<accession>A0A285ITS6</accession>
<protein>
    <submittedName>
        <fullName evidence="5">Diguanylate cyclase/phosphodiesterase</fullName>
    </submittedName>
    <submittedName>
        <fullName evidence="4">GGDEF domain-containing protein</fullName>
    </submittedName>
</protein>
<keyword evidence="1" id="KW-0812">Transmembrane</keyword>
<dbReference type="PANTHER" id="PTHR33121:SF70">
    <property type="entry name" value="SIGNALING PROTEIN YKOW"/>
    <property type="match status" value="1"/>
</dbReference>
<dbReference type="InterPro" id="IPR000160">
    <property type="entry name" value="GGDEF_dom"/>
</dbReference>
<dbReference type="EMBL" id="PGTD01000007">
    <property type="protein sequence ID" value="PJE31750.1"/>
    <property type="molecule type" value="Genomic_DNA"/>
</dbReference>
<dbReference type="InterPro" id="IPR001633">
    <property type="entry name" value="EAL_dom"/>
</dbReference>
<reference evidence="4 7" key="2">
    <citation type="journal article" date="2018" name="Int. J. Syst. Evol. Microbiol.">
        <title>Pseudooceanicola lipolyticus sp. nov., a marine alphaproteobacterium, reclassification of Oceanicola flagellatus as Pseudooceanicola flagellatus comb. nov. and emended description of the genus Pseudooceanicola.</title>
        <authorList>
            <person name="Huang M.-M."/>
            <person name="Guo L.-L."/>
            <person name="Wu Y.-H."/>
            <person name="Lai Q.-L."/>
            <person name="Shao Z.-Z."/>
            <person name="Wang C.-S."/>
            <person name="Wu M."/>
            <person name="Xu X.-W."/>
        </authorList>
    </citation>
    <scope>NUCLEOTIDE SEQUENCE [LARGE SCALE GENOMIC DNA]</scope>
    <source>
        <strain evidence="4 7">Ar-45</strain>
    </source>
</reference>
<evidence type="ECO:0000313" key="4">
    <source>
        <dbReference type="EMBL" id="PJE31750.1"/>
    </source>
</evidence>